<keyword evidence="3" id="KW-1185">Reference proteome</keyword>
<evidence type="ECO:0000313" key="2">
    <source>
        <dbReference type="EMBL" id="PTM45402.1"/>
    </source>
</evidence>
<dbReference type="EMBL" id="PZZN01000002">
    <property type="protein sequence ID" value="PTM45402.1"/>
    <property type="molecule type" value="Genomic_DNA"/>
</dbReference>
<sequence>MNGDMGAAADIATGALVGRAFERCAGESTAIGRTHAPGALCLNCGTALIGAHCHACGQAAHVHRSLGAIGHEIAHGVFHFEGKIWRTLPLLVLHPGTLTRRYVNGERARFVSPLALFLFTVFLMFATIGVVGGEITEQIAAPTTRNRAELAHGLDEARGDLARIERDRAIAVRTGQSTTDLDTQALVLRGSIRALTSASGTTRRDTDDFTFTDVKKTGWPLLDHGIAKANANPGLMIYKLQSSAYKYSWGLIPLSVPFMALLFLWRRKHHLYDHAVFVTYSLAFMMLLVIALMLGGMAGLASGWIVMAALLVPPVHMFAQLRGAYTLGKVSAGWRTVALLTFAFTVLIAFVVLILLHGLTE</sequence>
<dbReference type="Proteomes" id="UP000240996">
    <property type="component" value="Unassembled WGS sequence"/>
</dbReference>
<feature type="transmembrane region" description="Helical" evidence="1">
    <location>
        <begin position="304"/>
        <end position="325"/>
    </location>
</feature>
<dbReference type="InterPro" id="IPR022134">
    <property type="entry name" value="DUF3667"/>
</dbReference>
<accession>A0A2T4YPG5</accession>
<feature type="transmembrane region" description="Helical" evidence="1">
    <location>
        <begin position="277"/>
        <end position="298"/>
    </location>
</feature>
<organism evidence="2 3">
    <name type="scientific">Sphingomonas aerolata</name>
    <dbReference type="NCBI Taxonomy" id="185951"/>
    <lineage>
        <taxon>Bacteria</taxon>
        <taxon>Pseudomonadati</taxon>
        <taxon>Pseudomonadota</taxon>
        <taxon>Alphaproteobacteria</taxon>
        <taxon>Sphingomonadales</taxon>
        <taxon>Sphingomonadaceae</taxon>
        <taxon>Sphingomonas</taxon>
    </lineage>
</organism>
<feature type="transmembrane region" description="Helical" evidence="1">
    <location>
        <begin position="247"/>
        <end position="265"/>
    </location>
</feature>
<evidence type="ECO:0000256" key="1">
    <source>
        <dbReference type="SAM" id="Phobius"/>
    </source>
</evidence>
<name>A0A2T4YPG5_9SPHN</name>
<reference evidence="2 3" key="1">
    <citation type="submission" date="2018-04" db="EMBL/GenBank/DDBJ databases">
        <title>Genomic Encyclopedia of Type Strains, Phase III (KMG-III): the genomes of soil and plant-associated and newly described type strains.</title>
        <authorList>
            <person name="Whitman W."/>
        </authorList>
    </citation>
    <scope>NUCLEOTIDE SEQUENCE [LARGE SCALE GENOMIC DNA]</scope>
    <source>
        <strain evidence="2 3">NW12</strain>
    </source>
</reference>
<keyword evidence="1" id="KW-1133">Transmembrane helix</keyword>
<proteinExistence type="predicted"/>
<dbReference type="AlphaFoldDB" id="A0A2T4YPG5"/>
<evidence type="ECO:0000313" key="3">
    <source>
        <dbReference type="Proteomes" id="UP000240996"/>
    </source>
</evidence>
<comment type="caution">
    <text evidence="2">The sequence shown here is derived from an EMBL/GenBank/DDBJ whole genome shotgun (WGS) entry which is preliminary data.</text>
</comment>
<protein>
    <submittedName>
        <fullName evidence="2">Uncharacterized protein DUF3667</fullName>
    </submittedName>
</protein>
<feature type="transmembrane region" description="Helical" evidence="1">
    <location>
        <begin position="337"/>
        <end position="359"/>
    </location>
</feature>
<feature type="transmembrane region" description="Helical" evidence="1">
    <location>
        <begin position="110"/>
        <end position="132"/>
    </location>
</feature>
<dbReference type="RefSeq" id="WP_107931602.1">
    <property type="nucleotide sequence ID" value="NZ_PZZN01000002.1"/>
</dbReference>
<dbReference type="Pfam" id="PF12412">
    <property type="entry name" value="DUF3667"/>
    <property type="match status" value="1"/>
</dbReference>
<keyword evidence="1" id="KW-0472">Membrane</keyword>
<keyword evidence="1" id="KW-0812">Transmembrane</keyword>
<gene>
    <name evidence="2" type="ORF">C8J24_1617</name>
</gene>